<dbReference type="InterPro" id="IPR050425">
    <property type="entry name" value="NAD(P)_dehydrat-like"/>
</dbReference>
<accession>A0AAE0TMZ4</accession>
<name>A0AAE0TMZ4_9PEZI</name>
<dbReference type="AlphaFoldDB" id="A0AAE0TMZ4"/>
<keyword evidence="1" id="KW-0560">Oxidoreductase</keyword>
<comment type="similarity">
    <text evidence="2">Belongs to the NAD(P)-dependent epimerase/dehydratase family. Dihydroflavonol-4-reductase subfamily.</text>
</comment>
<dbReference type="SUPFAM" id="SSF51735">
    <property type="entry name" value="NAD(P)-binding Rossmann-fold domains"/>
    <property type="match status" value="1"/>
</dbReference>
<evidence type="ECO:0000313" key="4">
    <source>
        <dbReference type="EMBL" id="KAK3670124.1"/>
    </source>
</evidence>
<protein>
    <recommendedName>
        <fullName evidence="3">NAD-dependent epimerase/dehydratase domain-containing protein</fullName>
    </recommendedName>
</protein>
<comment type="caution">
    <text evidence="4">The sequence shown here is derived from an EMBL/GenBank/DDBJ whole genome shotgun (WGS) entry which is preliminary data.</text>
</comment>
<sequence length="332" mass="36203">MSVVAKGSTVLVTGANGYIAGHVCDQLLQAGYKVRGTVRSHEKGKWMYELFDKKYGSGQFEAVEVPDMVADGAFDSAVKGVSGICHVASVLSFSNKADEVIPPVVKGTLSVLTSATKEAGIKSFVLTSSSTAALMPVPNKEIIVTKDSWNDESVKQAYESKDPDGFVVYGASKSEGERALWKAVKQTNPPFQVASVLPNLNIGEILRPGGAMSASTGSWVPKLFQGDKEPLYFPPQWYIDVQDTARLHVAALIDPSCNGERIFGFAKPYYWNEILEILRKNFPQKQFPGDINLDKDLSKAPNEDAEALLQKHFGKTWSGLEETVLRNLAQLV</sequence>
<dbReference type="Gene3D" id="3.40.50.720">
    <property type="entry name" value="NAD(P)-binding Rossmann-like Domain"/>
    <property type="match status" value="1"/>
</dbReference>
<feature type="domain" description="NAD-dependent epimerase/dehydratase" evidence="3">
    <location>
        <begin position="10"/>
        <end position="253"/>
    </location>
</feature>
<organism evidence="4 5">
    <name type="scientific">Recurvomyces mirabilis</name>
    <dbReference type="NCBI Taxonomy" id="574656"/>
    <lineage>
        <taxon>Eukaryota</taxon>
        <taxon>Fungi</taxon>
        <taxon>Dikarya</taxon>
        <taxon>Ascomycota</taxon>
        <taxon>Pezizomycotina</taxon>
        <taxon>Dothideomycetes</taxon>
        <taxon>Dothideomycetidae</taxon>
        <taxon>Mycosphaerellales</taxon>
        <taxon>Teratosphaeriaceae</taxon>
        <taxon>Recurvomyces</taxon>
    </lineage>
</organism>
<gene>
    <name evidence="4" type="ORF">LTR78_009971</name>
</gene>
<evidence type="ECO:0000256" key="2">
    <source>
        <dbReference type="ARBA" id="ARBA00023445"/>
    </source>
</evidence>
<evidence type="ECO:0000259" key="3">
    <source>
        <dbReference type="Pfam" id="PF01370"/>
    </source>
</evidence>
<evidence type="ECO:0000256" key="1">
    <source>
        <dbReference type="ARBA" id="ARBA00023002"/>
    </source>
</evidence>
<reference evidence="4" key="1">
    <citation type="submission" date="2023-07" db="EMBL/GenBank/DDBJ databases">
        <title>Black Yeasts Isolated from many extreme environments.</title>
        <authorList>
            <person name="Coleine C."/>
            <person name="Stajich J.E."/>
            <person name="Selbmann L."/>
        </authorList>
    </citation>
    <scope>NUCLEOTIDE SEQUENCE</scope>
    <source>
        <strain evidence="4">CCFEE 5485</strain>
    </source>
</reference>
<dbReference type="GO" id="GO:0016616">
    <property type="term" value="F:oxidoreductase activity, acting on the CH-OH group of donors, NAD or NADP as acceptor"/>
    <property type="evidence" value="ECO:0007669"/>
    <property type="project" value="TreeGrafter"/>
</dbReference>
<dbReference type="EMBL" id="JAUTXT010000062">
    <property type="protein sequence ID" value="KAK3670124.1"/>
    <property type="molecule type" value="Genomic_DNA"/>
</dbReference>
<dbReference type="Pfam" id="PF01370">
    <property type="entry name" value="Epimerase"/>
    <property type="match status" value="1"/>
</dbReference>
<dbReference type="Proteomes" id="UP001274830">
    <property type="component" value="Unassembled WGS sequence"/>
</dbReference>
<keyword evidence="5" id="KW-1185">Reference proteome</keyword>
<dbReference type="FunFam" id="3.40.50.720:FF:000426">
    <property type="entry name" value="Aldehyde reductase 2"/>
    <property type="match status" value="1"/>
</dbReference>
<dbReference type="InterPro" id="IPR001509">
    <property type="entry name" value="Epimerase_deHydtase"/>
</dbReference>
<evidence type="ECO:0000313" key="5">
    <source>
        <dbReference type="Proteomes" id="UP001274830"/>
    </source>
</evidence>
<dbReference type="PANTHER" id="PTHR10366:SF562">
    <property type="entry name" value="ALDEHYDE REDUCTASE II (AFU_ORTHOLOGUE AFUA_1G11360)"/>
    <property type="match status" value="1"/>
</dbReference>
<proteinExistence type="inferred from homology"/>
<dbReference type="InterPro" id="IPR036291">
    <property type="entry name" value="NAD(P)-bd_dom_sf"/>
</dbReference>
<dbReference type="PANTHER" id="PTHR10366">
    <property type="entry name" value="NAD DEPENDENT EPIMERASE/DEHYDRATASE"/>
    <property type="match status" value="1"/>
</dbReference>